<organism evidence="2 3">
    <name type="scientific">Sphingomonas rhizophila</name>
    <dbReference type="NCBI Taxonomy" id="2071607"/>
    <lineage>
        <taxon>Bacteria</taxon>
        <taxon>Pseudomonadati</taxon>
        <taxon>Pseudomonadota</taxon>
        <taxon>Alphaproteobacteria</taxon>
        <taxon>Sphingomonadales</taxon>
        <taxon>Sphingomonadaceae</taxon>
        <taxon>Sphingomonas</taxon>
    </lineage>
</organism>
<dbReference type="AlphaFoldDB" id="A0A7G9S8R0"/>
<keyword evidence="3" id="KW-1185">Reference proteome</keyword>
<evidence type="ECO:0000256" key="1">
    <source>
        <dbReference type="SAM" id="MobiDB-lite"/>
    </source>
</evidence>
<dbReference type="RefSeq" id="WP_187541235.1">
    <property type="nucleotide sequence ID" value="NZ_CP060717.1"/>
</dbReference>
<reference evidence="2 3" key="1">
    <citation type="submission" date="2020-08" db="EMBL/GenBank/DDBJ databases">
        <title>Genome sequence of Sphingomonas rhizophila KACC 19189T.</title>
        <authorList>
            <person name="Hyun D.-W."/>
            <person name="Bae J.-W."/>
        </authorList>
    </citation>
    <scope>NUCLEOTIDE SEQUENCE [LARGE SCALE GENOMIC DNA]</scope>
    <source>
        <strain evidence="2 3">KACC 19189</strain>
    </source>
</reference>
<dbReference type="KEGG" id="srhi:H9L12_07610"/>
<accession>A0A7G9S8R0</accession>
<gene>
    <name evidence="2" type="ORF">H9L12_07610</name>
</gene>
<evidence type="ECO:0000313" key="2">
    <source>
        <dbReference type="EMBL" id="QNN64235.1"/>
    </source>
</evidence>
<name>A0A7G9S8R0_9SPHN</name>
<protein>
    <recommendedName>
        <fullName evidence="4">Terminase small subunit</fullName>
    </recommendedName>
</protein>
<evidence type="ECO:0008006" key="4">
    <source>
        <dbReference type="Google" id="ProtNLM"/>
    </source>
</evidence>
<dbReference type="Proteomes" id="UP000515955">
    <property type="component" value="Chromosome"/>
</dbReference>
<proteinExistence type="predicted"/>
<dbReference type="EMBL" id="CP060717">
    <property type="protein sequence ID" value="QNN64235.1"/>
    <property type="molecule type" value="Genomic_DNA"/>
</dbReference>
<feature type="compositionally biased region" description="Basic and acidic residues" evidence="1">
    <location>
        <begin position="102"/>
        <end position="116"/>
    </location>
</feature>
<feature type="region of interest" description="Disordered" evidence="1">
    <location>
        <begin position="102"/>
        <end position="136"/>
    </location>
</feature>
<sequence length="203" mass="22058">MPCKNRLLQRSRPPNRKLFDARAKGRFLDMFAATANARMAAESAGVAYQTVFKHRARDAGFAAAWDEALAQGYARLEAELLAAALAPPTTLEGGETSFDFAQDERAGDGQDGRDMDGQALPSTARAVEPSRSREGREMATIEQKLAILREYRRGFGPGRRAAPAVRLASDEEVAAALVKRLKSFALRNFGQSGTLAEAITIEE</sequence>
<evidence type="ECO:0000313" key="3">
    <source>
        <dbReference type="Proteomes" id="UP000515955"/>
    </source>
</evidence>